<dbReference type="Pfam" id="PF13401">
    <property type="entry name" value="AAA_22"/>
    <property type="match status" value="1"/>
</dbReference>
<comment type="caution">
    <text evidence="2">The sequence shown here is derived from an EMBL/GenBank/DDBJ whole genome shotgun (WGS) entry which is preliminary data.</text>
</comment>
<evidence type="ECO:0000313" key="2">
    <source>
        <dbReference type="EMBL" id="KZM24154.1"/>
    </source>
</evidence>
<dbReference type="PANTHER" id="PTHR23150">
    <property type="entry name" value="SULFATASE MODIFYING FACTOR 1, 2"/>
    <property type="match status" value="1"/>
</dbReference>
<proteinExistence type="predicted"/>
<accession>A0A163F554</accession>
<organism evidence="2 3">
    <name type="scientific">Didymella rabiei</name>
    <name type="common">Chickpea ascochyta blight fungus</name>
    <name type="synonym">Mycosphaerella rabiei</name>
    <dbReference type="NCBI Taxonomy" id="5454"/>
    <lineage>
        <taxon>Eukaryota</taxon>
        <taxon>Fungi</taxon>
        <taxon>Dikarya</taxon>
        <taxon>Ascomycota</taxon>
        <taxon>Pezizomycotina</taxon>
        <taxon>Dothideomycetes</taxon>
        <taxon>Pleosporomycetidae</taxon>
        <taxon>Pleosporales</taxon>
        <taxon>Pleosporineae</taxon>
        <taxon>Didymellaceae</taxon>
        <taxon>Ascochyta</taxon>
    </lineage>
</organism>
<dbReference type="SMART" id="SM00382">
    <property type="entry name" value="AAA"/>
    <property type="match status" value="1"/>
</dbReference>
<keyword evidence="3" id="KW-1185">Reference proteome</keyword>
<evidence type="ECO:0000313" key="3">
    <source>
        <dbReference type="Proteomes" id="UP000076837"/>
    </source>
</evidence>
<dbReference type="Gene3D" id="3.90.1580.10">
    <property type="entry name" value="paralog of FGE (formylglycine-generating enzyme)"/>
    <property type="match status" value="1"/>
</dbReference>
<dbReference type="InterPro" id="IPR016187">
    <property type="entry name" value="CTDL_fold"/>
</dbReference>
<dbReference type="STRING" id="5454.A0A163F554"/>
<dbReference type="Pfam" id="PF03781">
    <property type="entry name" value="FGE-sulfatase"/>
    <property type="match status" value="1"/>
</dbReference>
<dbReference type="Gene3D" id="3.40.50.300">
    <property type="entry name" value="P-loop containing nucleotide triphosphate hydrolases"/>
    <property type="match status" value="1"/>
</dbReference>
<reference evidence="2 3" key="1">
    <citation type="journal article" date="2016" name="Sci. Rep.">
        <title>Draft genome sequencing and secretome analysis of fungal phytopathogen Ascochyta rabiei provides insight into the necrotrophic effector repertoire.</title>
        <authorList>
            <person name="Verma S."/>
            <person name="Gazara R.K."/>
            <person name="Nizam S."/>
            <person name="Parween S."/>
            <person name="Chattopadhyay D."/>
            <person name="Verma P.K."/>
        </authorList>
    </citation>
    <scope>NUCLEOTIDE SEQUENCE [LARGE SCALE GENOMIC DNA]</scope>
    <source>
        <strain evidence="2 3">ArDII</strain>
    </source>
</reference>
<dbReference type="InterPro" id="IPR042095">
    <property type="entry name" value="SUMF_sf"/>
</dbReference>
<dbReference type="InterPro" id="IPR027417">
    <property type="entry name" value="P-loop_NTPase"/>
</dbReference>
<dbReference type="AlphaFoldDB" id="A0A163F554"/>
<protein>
    <recommendedName>
        <fullName evidence="1">AAA+ ATPase domain-containing protein</fullName>
    </recommendedName>
</protein>
<dbReference type="InterPro" id="IPR051043">
    <property type="entry name" value="Sulfatase_Mod_Factor_Kinase"/>
</dbReference>
<dbReference type="GO" id="GO:0120147">
    <property type="term" value="F:formylglycine-generating oxidase activity"/>
    <property type="evidence" value="ECO:0007669"/>
    <property type="project" value="TreeGrafter"/>
</dbReference>
<sequence>MPTNNANTTFDIDLTTPYISLLTNYTHEDRAAKGLRKRGPNATPEPPIHFTALELVRDHRLLLLTGPAGSGKTTFARRIVQILEGGGEYVGCVVRNEAGDVREETWDDAGVQPYYLPVPSLPGLKEVTEETVPRLLASAGRRERSTALIVLDAVEKAGPEARGYLEGLLDLIEHREDARLLILCETDAYTAWSQPLAVTRHALLPLLETQRRAAVGQLMKVEPAEVKLGLGMAAGNPALFGLALRGGDVGDVAEEVLDKWLAAVAGSSDEAERLAAEAFEAIKDDAANNAEGKSSKESAYSSSLLLGSSSVARQLLAARHLTRLSSDIAVALFAQAPARWEPVLRSQLHRLKDSPEAHKLVQELTSGTELNAQRGALLVSDLPIGSSAVHRDRIADLALQIIEQGQLPTPYRVKAGRVLSSLHDPRDLQRLASVPTGTVLMGSNTHPNSQPIHEVFVESFRIGVYPVVNRDYLTFIRATDRDWRSPHSSAPDKRNHPATDLTWHDANAYCEWLASRWHAHGQINHRERVRLPTEAEWERAARGDLQETPASSPTYPWGTPWQHSASNTEEAGLNAPCTAGLFPTHASPYGCLDTTGQVWEWCSTLWGEEMGTPSFRYP</sequence>
<dbReference type="InterPro" id="IPR049945">
    <property type="entry name" value="AAA_22"/>
</dbReference>
<dbReference type="Proteomes" id="UP000076837">
    <property type="component" value="Unassembled WGS sequence"/>
</dbReference>
<dbReference type="PANTHER" id="PTHR23150:SF19">
    <property type="entry name" value="FORMYLGLYCINE-GENERATING ENZYME"/>
    <property type="match status" value="1"/>
</dbReference>
<dbReference type="SUPFAM" id="SSF52540">
    <property type="entry name" value="P-loop containing nucleoside triphosphate hydrolases"/>
    <property type="match status" value="1"/>
</dbReference>
<evidence type="ECO:0000259" key="1">
    <source>
        <dbReference type="SMART" id="SM00382"/>
    </source>
</evidence>
<dbReference type="EMBL" id="JYNV01000173">
    <property type="protein sequence ID" value="KZM24154.1"/>
    <property type="molecule type" value="Genomic_DNA"/>
</dbReference>
<name>A0A163F554_DIDRA</name>
<dbReference type="GO" id="GO:0016887">
    <property type="term" value="F:ATP hydrolysis activity"/>
    <property type="evidence" value="ECO:0007669"/>
    <property type="project" value="InterPro"/>
</dbReference>
<feature type="domain" description="AAA+ ATPase" evidence="1">
    <location>
        <begin position="58"/>
        <end position="208"/>
    </location>
</feature>
<dbReference type="InterPro" id="IPR003593">
    <property type="entry name" value="AAA+_ATPase"/>
</dbReference>
<gene>
    <name evidence="2" type="ORF">ST47_g4687</name>
</gene>
<dbReference type="InterPro" id="IPR005532">
    <property type="entry name" value="SUMF_dom"/>
</dbReference>
<dbReference type="SUPFAM" id="SSF56436">
    <property type="entry name" value="C-type lectin-like"/>
    <property type="match status" value="1"/>
</dbReference>